<keyword evidence="3" id="KW-0175">Coiled coil</keyword>
<comment type="caution">
    <text evidence="6">The sequence shown here is derived from an EMBL/GenBank/DDBJ whole genome shotgun (WGS) entry which is preliminary data.</text>
</comment>
<name>A0A6A3AC65_HIBSY</name>
<sequence>MFIDPMELKVSSPPLAGSSLDCFSDPEEKEVKPGKIVMVCRQKMTLHLSLIEETQDLHRFPEEIWIKTIELGQTKHLVEILVPVGEEEGITLPGINMTLVPTAKLLQTPGGRGALLAGMNGTGSTSVSGADLYDPDQPLWNNNDLEASAALSGLHSLEINGTESLLNEDISDYHRGSLREAIMGRTGRSRTRINTKDKIYLTSLEPRKNKHILALRVLPVRKPTTKARCTLFVNGVPHKRNKREALLSHFLKFGTVIYIHIPSNRERAFVQFSRIKAAEAALKAPDAVMGNRFIKLWWANRDNILHGRINSGSGASITPRGLTTSVIPAHPVANRGIDNLLPVLQKSNVIHGIDAPSLNSPKPHSMNGPMFPTSPWKKLETLEKMKEELRKKQEMLEQKRNDFRHQLDKLEKQSGGVKGDTNQAAKRQKVGIAADLAEASTRRSSERDASVATPCSMGMMDKDMSTENFLSHSPKPKQQPCLLAPVAHPFPMSKYKLDNMPTAFRVISPLPSDFAHVDVLKENFSQYDSVQNEKGAGSQLVHEANNQGIAQTVSSSTDILIKITLP</sequence>
<dbReference type="InterPro" id="IPR045137">
    <property type="entry name" value="RBM26/27"/>
</dbReference>
<dbReference type="PANTHER" id="PTHR14398">
    <property type="entry name" value="RNA RECOGNITION RRM/RNP DOMAIN"/>
    <property type="match status" value="1"/>
</dbReference>
<feature type="coiled-coil region" evidence="3">
    <location>
        <begin position="379"/>
        <end position="413"/>
    </location>
</feature>
<dbReference type="SUPFAM" id="SSF54928">
    <property type="entry name" value="RNA-binding domain, RBD"/>
    <property type="match status" value="1"/>
</dbReference>
<evidence type="ECO:0000313" key="6">
    <source>
        <dbReference type="EMBL" id="KAE8701688.1"/>
    </source>
</evidence>
<organism evidence="6 7">
    <name type="scientific">Hibiscus syriacus</name>
    <name type="common">Rose of Sharon</name>
    <dbReference type="NCBI Taxonomy" id="106335"/>
    <lineage>
        <taxon>Eukaryota</taxon>
        <taxon>Viridiplantae</taxon>
        <taxon>Streptophyta</taxon>
        <taxon>Embryophyta</taxon>
        <taxon>Tracheophyta</taxon>
        <taxon>Spermatophyta</taxon>
        <taxon>Magnoliopsida</taxon>
        <taxon>eudicotyledons</taxon>
        <taxon>Gunneridae</taxon>
        <taxon>Pentapetalae</taxon>
        <taxon>rosids</taxon>
        <taxon>malvids</taxon>
        <taxon>Malvales</taxon>
        <taxon>Malvaceae</taxon>
        <taxon>Malvoideae</taxon>
        <taxon>Hibiscus</taxon>
    </lineage>
</organism>
<evidence type="ECO:0000259" key="5">
    <source>
        <dbReference type="PROSITE" id="PS50102"/>
    </source>
</evidence>
<accession>A0A6A3AC65</accession>
<evidence type="ECO:0000256" key="2">
    <source>
        <dbReference type="PROSITE-ProRule" id="PRU00176"/>
    </source>
</evidence>
<dbReference type="GO" id="GO:0003723">
    <property type="term" value="F:RNA binding"/>
    <property type="evidence" value="ECO:0007669"/>
    <property type="project" value="UniProtKB-UniRule"/>
</dbReference>
<dbReference type="Gene3D" id="3.30.70.330">
    <property type="match status" value="1"/>
</dbReference>
<feature type="compositionally biased region" description="Basic and acidic residues" evidence="4">
    <location>
        <begin position="440"/>
        <end position="449"/>
    </location>
</feature>
<dbReference type="InterPro" id="IPR000504">
    <property type="entry name" value="RRM_dom"/>
</dbReference>
<dbReference type="AlphaFoldDB" id="A0A6A3AC65"/>
<dbReference type="InterPro" id="IPR012677">
    <property type="entry name" value="Nucleotide-bd_a/b_plait_sf"/>
</dbReference>
<dbReference type="Proteomes" id="UP000436088">
    <property type="component" value="Unassembled WGS sequence"/>
</dbReference>
<reference evidence="6" key="1">
    <citation type="submission" date="2019-09" db="EMBL/GenBank/DDBJ databases">
        <title>Draft genome information of white flower Hibiscus syriacus.</title>
        <authorList>
            <person name="Kim Y.-M."/>
        </authorList>
    </citation>
    <scope>NUCLEOTIDE SEQUENCE [LARGE SCALE GENOMIC DNA]</scope>
    <source>
        <strain evidence="6">YM2019G1</strain>
    </source>
</reference>
<protein>
    <submittedName>
        <fullName evidence="6">Pentatricopeptide repeat (PPR) superfamily protein</fullName>
    </submittedName>
</protein>
<evidence type="ECO:0000313" key="7">
    <source>
        <dbReference type="Proteomes" id="UP000436088"/>
    </source>
</evidence>
<dbReference type="EMBL" id="VEPZ02001018">
    <property type="protein sequence ID" value="KAE8701688.1"/>
    <property type="molecule type" value="Genomic_DNA"/>
</dbReference>
<evidence type="ECO:0000256" key="3">
    <source>
        <dbReference type="SAM" id="Coils"/>
    </source>
</evidence>
<feature type="domain" description="RRM" evidence="5">
    <location>
        <begin position="229"/>
        <end position="301"/>
    </location>
</feature>
<dbReference type="PROSITE" id="PS50102">
    <property type="entry name" value="RRM"/>
    <property type="match status" value="1"/>
</dbReference>
<keyword evidence="7" id="KW-1185">Reference proteome</keyword>
<dbReference type="FunFam" id="3.30.70.330:FF:000719">
    <property type="entry name" value="Predicted protein"/>
    <property type="match status" value="1"/>
</dbReference>
<dbReference type="PANTHER" id="PTHR14398:SF0">
    <property type="entry name" value="ZINC FINGER PROTEIN SWM"/>
    <property type="match status" value="1"/>
</dbReference>
<evidence type="ECO:0000256" key="4">
    <source>
        <dbReference type="SAM" id="MobiDB-lite"/>
    </source>
</evidence>
<proteinExistence type="predicted"/>
<dbReference type="InterPro" id="IPR035979">
    <property type="entry name" value="RBD_domain_sf"/>
</dbReference>
<dbReference type="CDD" id="cd12257">
    <property type="entry name" value="RRM1_RBM26_like"/>
    <property type="match status" value="1"/>
</dbReference>
<evidence type="ECO:0000256" key="1">
    <source>
        <dbReference type="ARBA" id="ARBA00022884"/>
    </source>
</evidence>
<dbReference type="GO" id="GO:0005634">
    <property type="term" value="C:nucleus"/>
    <property type="evidence" value="ECO:0007669"/>
    <property type="project" value="TreeGrafter"/>
</dbReference>
<gene>
    <name evidence="6" type="ORF">F3Y22_tig00110515pilonHSYRG00068</name>
</gene>
<keyword evidence="1 2" id="KW-0694">RNA-binding</keyword>
<dbReference type="Pfam" id="PF00076">
    <property type="entry name" value="RRM_1"/>
    <property type="match status" value="1"/>
</dbReference>
<dbReference type="SMART" id="SM00360">
    <property type="entry name" value="RRM"/>
    <property type="match status" value="1"/>
</dbReference>
<feature type="region of interest" description="Disordered" evidence="4">
    <location>
        <begin position="437"/>
        <end position="458"/>
    </location>
</feature>